<proteinExistence type="predicted"/>
<accession>A0A1B8NWM5</accession>
<organism evidence="1 2">
    <name type="scientific">Halomonas elongata</name>
    <dbReference type="NCBI Taxonomy" id="2746"/>
    <lineage>
        <taxon>Bacteria</taxon>
        <taxon>Pseudomonadati</taxon>
        <taxon>Pseudomonadota</taxon>
        <taxon>Gammaproteobacteria</taxon>
        <taxon>Oceanospirillales</taxon>
        <taxon>Halomonadaceae</taxon>
        <taxon>Halomonas</taxon>
    </lineage>
</organism>
<sequence>MSNAFFNAVHNVLSGNQSGTEAVSQLDSELSRLKRRRW</sequence>
<evidence type="ECO:0000313" key="2">
    <source>
        <dbReference type="Proteomes" id="UP000092504"/>
    </source>
</evidence>
<dbReference type="Proteomes" id="UP000092504">
    <property type="component" value="Unassembled WGS sequence"/>
</dbReference>
<reference evidence="1 2" key="1">
    <citation type="submission" date="2016-06" db="EMBL/GenBank/DDBJ databases">
        <title>Genome sequence of halotolerant plant growth promoting strain of Halomonas elongata HEK1 isolated from salterns of Rann of Kutch, Gujarat, India.</title>
        <authorList>
            <person name="Gaba S."/>
            <person name="Singh R.N."/>
            <person name="Abrol S."/>
            <person name="Kaushik R."/>
            <person name="Saxena A.K."/>
        </authorList>
    </citation>
    <scope>NUCLEOTIDE SEQUENCE [LARGE SCALE GENOMIC DNA]</scope>
    <source>
        <strain evidence="1 2">HEK1</strain>
    </source>
</reference>
<comment type="caution">
    <text evidence="1">The sequence shown here is derived from an EMBL/GenBank/DDBJ whole genome shotgun (WGS) entry which is preliminary data.</text>
</comment>
<dbReference type="EMBL" id="MAJD01000002">
    <property type="protein sequence ID" value="OBX34404.1"/>
    <property type="molecule type" value="Genomic_DNA"/>
</dbReference>
<name>A0A1B8NWM5_HALEL</name>
<dbReference type="AlphaFoldDB" id="A0A1B8NWM5"/>
<protein>
    <submittedName>
        <fullName evidence="1">Uncharacterized protein</fullName>
    </submittedName>
</protein>
<evidence type="ECO:0000313" key="1">
    <source>
        <dbReference type="EMBL" id="OBX34404.1"/>
    </source>
</evidence>
<gene>
    <name evidence="1" type="ORF">A8U91_03457</name>
</gene>